<gene>
    <name evidence="2" type="ORF">QJS10_CPB21g00850</name>
</gene>
<dbReference type="Proteomes" id="UP001180020">
    <property type="component" value="Unassembled WGS sequence"/>
</dbReference>
<feature type="repeat" description="ANK" evidence="1">
    <location>
        <begin position="207"/>
        <end position="230"/>
    </location>
</feature>
<dbReference type="Gene3D" id="1.25.40.20">
    <property type="entry name" value="Ankyrin repeat-containing domain"/>
    <property type="match status" value="2"/>
</dbReference>
<reference evidence="2" key="1">
    <citation type="journal article" date="2023" name="Nat. Commun.">
        <title>Diploid and tetraploid genomes of Acorus and the evolution of monocots.</title>
        <authorList>
            <person name="Ma L."/>
            <person name="Liu K.W."/>
            <person name="Li Z."/>
            <person name="Hsiao Y.Y."/>
            <person name="Qi Y."/>
            <person name="Fu T."/>
            <person name="Tang G.D."/>
            <person name="Zhang D."/>
            <person name="Sun W.H."/>
            <person name="Liu D.K."/>
            <person name="Li Y."/>
            <person name="Chen G.Z."/>
            <person name="Liu X.D."/>
            <person name="Liao X.Y."/>
            <person name="Jiang Y.T."/>
            <person name="Yu X."/>
            <person name="Hao Y."/>
            <person name="Huang J."/>
            <person name="Zhao X.W."/>
            <person name="Ke S."/>
            <person name="Chen Y.Y."/>
            <person name="Wu W.L."/>
            <person name="Hsu J.L."/>
            <person name="Lin Y.F."/>
            <person name="Huang M.D."/>
            <person name="Li C.Y."/>
            <person name="Huang L."/>
            <person name="Wang Z.W."/>
            <person name="Zhao X."/>
            <person name="Zhong W.Y."/>
            <person name="Peng D.H."/>
            <person name="Ahmad S."/>
            <person name="Lan S."/>
            <person name="Zhang J.S."/>
            <person name="Tsai W.C."/>
            <person name="Van de Peer Y."/>
            <person name="Liu Z.J."/>
        </authorList>
    </citation>
    <scope>NUCLEOTIDE SEQUENCE</scope>
    <source>
        <strain evidence="2">CP</strain>
    </source>
</reference>
<dbReference type="SMART" id="SM00248">
    <property type="entry name" value="ANK"/>
    <property type="match status" value="7"/>
</dbReference>
<dbReference type="PANTHER" id="PTHR24121">
    <property type="entry name" value="NO MECHANORECEPTOR POTENTIAL C, ISOFORM D-RELATED"/>
    <property type="match status" value="1"/>
</dbReference>
<dbReference type="AlphaFoldDB" id="A0AAV9C7W0"/>
<sequence>MCHSSLIKAAQRGDLCELRQTWNDDTLNATDPAGNTALHVAVMAGRDDFAKELCKKRPMLLMKENKQGNTPLHCALKSSVGDESLFKYFMQVLSWVAVRRLGANRDGESLLYLAADRGSLESVNLLLQRGEPTDFVGPNGRTALHAAVFRRNTEIAKELLQNDPKLNHKKDASGNTPLHYAAGYDDIEMVNLILNTDEDVAYLLNVDGHSPLHVAAGLGQTTVVETLIERCPGCITLRDNVRRNTLHVAVEAGCLCVVELLLVKHHPMFNGLVRDQDRCGNMPLHLAVVKGDSEMLGLLLTTGDDADANSLNHAGLTPRDIVDLRNPKHQVHFDEHFEDAFIKAGGEHGPSLFHLKKLLKRNNDGEAVMEPIGEETLGGGGGGGTVKIEKSWARGSRYLCLCHHHTSPKEEKSTPAPTKSPTAAYIAC</sequence>
<dbReference type="EMBL" id="JAUJYO010000021">
    <property type="protein sequence ID" value="KAK1284408.1"/>
    <property type="molecule type" value="Genomic_DNA"/>
</dbReference>
<name>A0AAV9C7W0_ACOCL</name>
<dbReference type="Pfam" id="PF12796">
    <property type="entry name" value="Ank_2"/>
    <property type="match status" value="3"/>
</dbReference>
<accession>A0AAV9C7W0</accession>
<dbReference type="Pfam" id="PF00023">
    <property type="entry name" value="Ank"/>
    <property type="match status" value="1"/>
</dbReference>
<feature type="repeat" description="ANK" evidence="1">
    <location>
        <begin position="139"/>
        <end position="171"/>
    </location>
</feature>
<dbReference type="InterPro" id="IPR036770">
    <property type="entry name" value="Ankyrin_rpt-contain_sf"/>
</dbReference>
<evidence type="ECO:0000256" key="1">
    <source>
        <dbReference type="PROSITE-ProRule" id="PRU00023"/>
    </source>
</evidence>
<feature type="repeat" description="ANK" evidence="1">
    <location>
        <begin position="173"/>
        <end position="205"/>
    </location>
</feature>
<evidence type="ECO:0000313" key="3">
    <source>
        <dbReference type="Proteomes" id="UP001180020"/>
    </source>
</evidence>
<evidence type="ECO:0000313" key="2">
    <source>
        <dbReference type="EMBL" id="KAK1284408.1"/>
    </source>
</evidence>
<keyword evidence="3" id="KW-1185">Reference proteome</keyword>
<comment type="caution">
    <text evidence="2">The sequence shown here is derived from an EMBL/GenBank/DDBJ whole genome shotgun (WGS) entry which is preliminary data.</text>
</comment>
<dbReference type="PANTHER" id="PTHR24121:SF22">
    <property type="entry name" value="PROTEIN ACCELERATED CELL DEATH 6-LIKE"/>
    <property type="match status" value="1"/>
</dbReference>
<reference evidence="2" key="2">
    <citation type="submission" date="2023-06" db="EMBL/GenBank/DDBJ databases">
        <authorList>
            <person name="Ma L."/>
            <person name="Liu K.-W."/>
            <person name="Li Z."/>
            <person name="Hsiao Y.-Y."/>
            <person name="Qi Y."/>
            <person name="Fu T."/>
            <person name="Tang G."/>
            <person name="Zhang D."/>
            <person name="Sun W.-H."/>
            <person name="Liu D.-K."/>
            <person name="Li Y."/>
            <person name="Chen G.-Z."/>
            <person name="Liu X.-D."/>
            <person name="Liao X.-Y."/>
            <person name="Jiang Y.-T."/>
            <person name="Yu X."/>
            <person name="Hao Y."/>
            <person name="Huang J."/>
            <person name="Zhao X.-W."/>
            <person name="Ke S."/>
            <person name="Chen Y.-Y."/>
            <person name="Wu W.-L."/>
            <person name="Hsu J.-L."/>
            <person name="Lin Y.-F."/>
            <person name="Huang M.-D."/>
            <person name="Li C.-Y."/>
            <person name="Huang L."/>
            <person name="Wang Z.-W."/>
            <person name="Zhao X."/>
            <person name="Zhong W.-Y."/>
            <person name="Peng D.-H."/>
            <person name="Ahmad S."/>
            <person name="Lan S."/>
            <person name="Zhang J.-S."/>
            <person name="Tsai W.-C."/>
            <person name="Van De Peer Y."/>
            <person name="Liu Z.-J."/>
        </authorList>
    </citation>
    <scope>NUCLEOTIDE SEQUENCE</scope>
    <source>
        <strain evidence="2">CP</strain>
        <tissue evidence="2">Leaves</tissue>
    </source>
</reference>
<dbReference type="InterPro" id="IPR002110">
    <property type="entry name" value="Ankyrin_rpt"/>
</dbReference>
<organism evidence="2 3">
    <name type="scientific">Acorus calamus</name>
    <name type="common">Sweet flag</name>
    <dbReference type="NCBI Taxonomy" id="4465"/>
    <lineage>
        <taxon>Eukaryota</taxon>
        <taxon>Viridiplantae</taxon>
        <taxon>Streptophyta</taxon>
        <taxon>Embryophyta</taxon>
        <taxon>Tracheophyta</taxon>
        <taxon>Spermatophyta</taxon>
        <taxon>Magnoliopsida</taxon>
        <taxon>Liliopsida</taxon>
        <taxon>Acoraceae</taxon>
        <taxon>Acorus</taxon>
    </lineage>
</organism>
<proteinExistence type="predicted"/>
<dbReference type="SUPFAM" id="SSF48403">
    <property type="entry name" value="Ankyrin repeat"/>
    <property type="match status" value="2"/>
</dbReference>
<feature type="repeat" description="ANK" evidence="1">
    <location>
        <begin position="279"/>
        <end position="311"/>
    </location>
</feature>
<dbReference type="PROSITE" id="PS50297">
    <property type="entry name" value="ANK_REP_REGION"/>
    <property type="match status" value="5"/>
</dbReference>
<feature type="repeat" description="ANK" evidence="1">
    <location>
        <begin position="106"/>
        <end position="138"/>
    </location>
</feature>
<keyword evidence="1" id="KW-0040">ANK repeat</keyword>
<dbReference type="PROSITE" id="PS50088">
    <property type="entry name" value="ANK_REPEAT"/>
    <property type="match status" value="5"/>
</dbReference>
<protein>
    <submittedName>
        <fullName evidence="2">Uncharacterized protein</fullName>
    </submittedName>
</protein>